<dbReference type="EMBL" id="CAJVCH010100067">
    <property type="protein sequence ID" value="CAG7723538.1"/>
    <property type="molecule type" value="Genomic_DNA"/>
</dbReference>
<evidence type="ECO:0000313" key="1">
    <source>
        <dbReference type="EMBL" id="CAG7723538.1"/>
    </source>
</evidence>
<gene>
    <name evidence="1" type="ORF">AFUS01_LOCUS12622</name>
</gene>
<sequence length="30" mass="3557">SLLLRDEELAEIQKETGFSANQIERLYSRF</sequence>
<protein>
    <submittedName>
        <fullName evidence="1">Uncharacterized protein</fullName>
    </submittedName>
</protein>
<comment type="caution">
    <text evidence="1">The sequence shown here is derived from an EMBL/GenBank/DDBJ whole genome shotgun (WGS) entry which is preliminary data.</text>
</comment>
<dbReference type="AlphaFoldDB" id="A0A8J2JQB6"/>
<accession>A0A8J2JQB6</accession>
<name>A0A8J2JQB6_9HEXA</name>
<feature type="non-terminal residue" evidence="1">
    <location>
        <position position="1"/>
    </location>
</feature>
<feature type="non-terminal residue" evidence="1">
    <location>
        <position position="30"/>
    </location>
</feature>
<evidence type="ECO:0000313" key="2">
    <source>
        <dbReference type="Proteomes" id="UP000708208"/>
    </source>
</evidence>
<reference evidence="1" key="1">
    <citation type="submission" date="2021-06" db="EMBL/GenBank/DDBJ databases">
        <authorList>
            <person name="Hodson N. C."/>
            <person name="Mongue J. A."/>
            <person name="Jaron S. K."/>
        </authorList>
    </citation>
    <scope>NUCLEOTIDE SEQUENCE</scope>
</reference>
<dbReference type="OrthoDB" id="191686at2759"/>
<keyword evidence="2" id="KW-1185">Reference proteome</keyword>
<organism evidence="1 2">
    <name type="scientific">Allacma fusca</name>
    <dbReference type="NCBI Taxonomy" id="39272"/>
    <lineage>
        <taxon>Eukaryota</taxon>
        <taxon>Metazoa</taxon>
        <taxon>Ecdysozoa</taxon>
        <taxon>Arthropoda</taxon>
        <taxon>Hexapoda</taxon>
        <taxon>Collembola</taxon>
        <taxon>Symphypleona</taxon>
        <taxon>Sminthuridae</taxon>
        <taxon>Allacma</taxon>
    </lineage>
</organism>
<proteinExistence type="predicted"/>
<dbReference type="Proteomes" id="UP000708208">
    <property type="component" value="Unassembled WGS sequence"/>
</dbReference>